<dbReference type="Proteomes" id="UP001234297">
    <property type="component" value="Chromosome 10"/>
</dbReference>
<proteinExistence type="predicted"/>
<evidence type="ECO:0000313" key="1">
    <source>
        <dbReference type="EMBL" id="KAJ8621724.1"/>
    </source>
</evidence>
<protein>
    <submittedName>
        <fullName evidence="1">Uncharacterized protein</fullName>
    </submittedName>
</protein>
<evidence type="ECO:0000313" key="2">
    <source>
        <dbReference type="Proteomes" id="UP001234297"/>
    </source>
</evidence>
<reference evidence="1 2" key="1">
    <citation type="journal article" date="2022" name="Hortic Res">
        <title>A haplotype resolved chromosomal level avocado genome allows analysis of novel avocado genes.</title>
        <authorList>
            <person name="Nath O."/>
            <person name="Fletcher S.J."/>
            <person name="Hayward A."/>
            <person name="Shaw L.M."/>
            <person name="Masouleh A.K."/>
            <person name="Furtado A."/>
            <person name="Henry R.J."/>
            <person name="Mitter N."/>
        </authorList>
    </citation>
    <scope>NUCLEOTIDE SEQUENCE [LARGE SCALE GENOMIC DNA]</scope>
    <source>
        <strain evidence="2">cv. Hass</strain>
    </source>
</reference>
<comment type="caution">
    <text evidence="1">The sequence shown here is derived from an EMBL/GenBank/DDBJ whole genome shotgun (WGS) entry which is preliminary data.</text>
</comment>
<gene>
    <name evidence="1" type="ORF">MRB53_030253</name>
</gene>
<name>A0ACC2KKN0_PERAE</name>
<dbReference type="EMBL" id="CM056818">
    <property type="protein sequence ID" value="KAJ8621724.1"/>
    <property type="molecule type" value="Genomic_DNA"/>
</dbReference>
<organism evidence="1 2">
    <name type="scientific">Persea americana</name>
    <name type="common">Avocado</name>
    <dbReference type="NCBI Taxonomy" id="3435"/>
    <lineage>
        <taxon>Eukaryota</taxon>
        <taxon>Viridiplantae</taxon>
        <taxon>Streptophyta</taxon>
        <taxon>Embryophyta</taxon>
        <taxon>Tracheophyta</taxon>
        <taxon>Spermatophyta</taxon>
        <taxon>Magnoliopsida</taxon>
        <taxon>Magnoliidae</taxon>
        <taxon>Laurales</taxon>
        <taxon>Lauraceae</taxon>
        <taxon>Persea</taxon>
    </lineage>
</organism>
<keyword evidence="2" id="KW-1185">Reference proteome</keyword>
<accession>A0ACC2KKN0</accession>
<sequence length="131" mass="14339">MGYIEVGDLYADEVRDFLVCVDVPTGDADMTSLTKVSCAYKDPISKDKVNLEGQEVKIQRPENITKCSMSIEVDKQRNWLQAAEARASAEWGDLGGAVATLKSCRRALPESAAAWSSDHLCVTLGVKLKEM</sequence>